<evidence type="ECO:0000313" key="3">
    <source>
        <dbReference type="EMBL" id="TNN55785.1"/>
    </source>
</evidence>
<dbReference type="PANTHER" id="PTHR19336:SF11">
    <property type="entry name" value="CENTROSOMAL PROTEIN OF 57 KDA"/>
    <property type="match status" value="1"/>
</dbReference>
<name>A0A4Z2GRP1_9TELE</name>
<feature type="compositionally biased region" description="Polar residues" evidence="1">
    <location>
        <begin position="1"/>
        <end position="12"/>
    </location>
</feature>
<dbReference type="EMBL" id="SRLO01000445">
    <property type="protein sequence ID" value="TNN55785.1"/>
    <property type="molecule type" value="Genomic_DNA"/>
</dbReference>
<feature type="region of interest" description="Disordered" evidence="1">
    <location>
        <begin position="104"/>
        <end position="142"/>
    </location>
</feature>
<evidence type="ECO:0000256" key="1">
    <source>
        <dbReference type="SAM" id="MobiDB-lite"/>
    </source>
</evidence>
<reference evidence="3 4" key="1">
    <citation type="submission" date="2019-03" db="EMBL/GenBank/DDBJ databases">
        <title>First draft genome of Liparis tanakae, snailfish: a comprehensive survey of snailfish specific genes.</title>
        <authorList>
            <person name="Kim W."/>
            <person name="Song I."/>
            <person name="Jeong J.-H."/>
            <person name="Kim D."/>
            <person name="Kim S."/>
            <person name="Ryu S."/>
            <person name="Song J.Y."/>
            <person name="Lee S.K."/>
        </authorList>
    </citation>
    <scope>NUCLEOTIDE SEQUENCE [LARGE SCALE GENOMIC DNA]</scope>
    <source>
        <tissue evidence="3">Muscle</tissue>
    </source>
</reference>
<proteinExistence type="predicted"/>
<dbReference type="OrthoDB" id="76453at2759"/>
<dbReference type="GO" id="GO:0042802">
    <property type="term" value="F:identical protein binding"/>
    <property type="evidence" value="ECO:0007669"/>
    <property type="project" value="InterPro"/>
</dbReference>
<dbReference type="GO" id="GO:0043015">
    <property type="term" value="F:gamma-tubulin binding"/>
    <property type="evidence" value="ECO:0007669"/>
    <property type="project" value="InterPro"/>
</dbReference>
<feature type="compositionally biased region" description="Basic and acidic residues" evidence="1">
    <location>
        <begin position="109"/>
        <end position="138"/>
    </location>
</feature>
<gene>
    <name evidence="3" type="primary">CEP57</name>
    <name evidence="3" type="ORF">EYF80_033957</name>
</gene>
<sequence length="195" mass="21863">METLSKTLGAETTQRKELCPPPAAPSGVVSDSLSLPSYKDYPSHRPFIHTLVYHAHQTRSRQSCPPSSPTKAFPETSSAEILSALRNLQEKIRMLELEKGHVKRSLHTAGRDASHTRLQTDDVTRNLSKDPADPERGTSGRSNCNQVLITHLAAAESRCVKLERQLDHMRRMLRGAEADRTGPPQQQVRRPEDWK</sequence>
<feature type="region of interest" description="Disordered" evidence="1">
    <location>
        <begin position="1"/>
        <end position="30"/>
    </location>
</feature>
<dbReference type="InterPro" id="IPR051756">
    <property type="entry name" value="Centrosomal_MT-associated"/>
</dbReference>
<evidence type="ECO:0000313" key="4">
    <source>
        <dbReference type="Proteomes" id="UP000314294"/>
    </source>
</evidence>
<feature type="domain" description="Cep57 centrosome localisation" evidence="2">
    <location>
        <begin position="81"/>
        <end position="188"/>
    </location>
</feature>
<feature type="region of interest" description="Disordered" evidence="1">
    <location>
        <begin position="173"/>
        <end position="195"/>
    </location>
</feature>
<evidence type="ECO:0000259" key="2">
    <source>
        <dbReference type="Pfam" id="PF14073"/>
    </source>
</evidence>
<keyword evidence="4" id="KW-1185">Reference proteome</keyword>
<accession>A0A4Z2GRP1</accession>
<comment type="caution">
    <text evidence="3">The sequence shown here is derived from an EMBL/GenBank/DDBJ whole genome shotgun (WGS) entry which is preliminary data.</text>
</comment>
<dbReference type="GO" id="GO:0005813">
    <property type="term" value="C:centrosome"/>
    <property type="evidence" value="ECO:0007669"/>
    <property type="project" value="TreeGrafter"/>
</dbReference>
<dbReference type="Proteomes" id="UP000314294">
    <property type="component" value="Unassembled WGS sequence"/>
</dbReference>
<dbReference type="AlphaFoldDB" id="A0A4Z2GRP1"/>
<organism evidence="3 4">
    <name type="scientific">Liparis tanakae</name>
    <name type="common">Tanaka's snailfish</name>
    <dbReference type="NCBI Taxonomy" id="230148"/>
    <lineage>
        <taxon>Eukaryota</taxon>
        <taxon>Metazoa</taxon>
        <taxon>Chordata</taxon>
        <taxon>Craniata</taxon>
        <taxon>Vertebrata</taxon>
        <taxon>Euteleostomi</taxon>
        <taxon>Actinopterygii</taxon>
        <taxon>Neopterygii</taxon>
        <taxon>Teleostei</taxon>
        <taxon>Neoteleostei</taxon>
        <taxon>Acanthomorphata</taxon>
        <taxon>Eupercaria</taxon>
        <taxon>Perciformes</taxon>
        <taxon>Cottioidei</taxon>
        <taxon>Cottales</taxon>
        <taxon>Liparidae</taxon>
        <taxon>Liparis</taxon>
    </lineage>
</organism>
<dbReference type="Pfam" id="PF14073">
    <property type="entry name" value="Cep57_CLD"/>
    <property type="match status" value="1"/>
</dbReference>
<protein>
    <submittedName>
        <fullName evidence="3">Centrosomal protein</fullName>
    </submittedName>
</protein>
<dbReference type="InterPro" id="IPR025913">
    <property type="entry name" value="Cep57_CLD"/>
</dbReference>
<dbReference type="GO" id="GO:0008017">
    <property type="term" value="F:microtubule binding"/>
    <property type="evidence" value="ECO:0007669"/>
    <property type="project" value="TreeGrafter"/>
</dbReference>
<dbReference type="PANTHER" id="PTHR19336">
    <property type="entry name" value="UNCHARACTERIZED DUF1167"/>
    <property type="match status" value="1"/>
</dbReference>